<sequence>MKSILRVYSTVCLLTLVLGGCHYRTADIAIQVNTLKLTKGNRILIFEAEPAILSLQTAPLRQNLKLPDIDIIGPPPVEQKFLSVEKLVQYLSGKVSVDMILAVEPVTTAQKEYNPYSVIIGFDNQHYQMLDKDGKPIYGTRSIPVYETRYKNRCIRTSYQVSQYDGAGNFRGQAHIDSTPFQQCPPTSDEDVFYDDFEYLMVWLKTNIQAK</sequence>
<dbReference type="AlphaFoldDB" id="A0A8J6NVN1"/>
<evidence type="ECO:0008006" key="3">
    <source>
        <dbReference type="Google" id="ProtNLM"/>
    </source>
</evidence>
<dbReference type="Proteomes" id="UP000603434">
    <property type="component" value="Unassembled WGS sequence"/>
</dbReference>
<comment type="caution">
    <text evidence="1">The sequence shown here is derived from an EMBL/GenBank/DDBJ whole genome shotgun (WGS) entry which is preliminary data.</text>
</comment>
<reference evidence="1 2" key="1">
    <citation type="submission" date="2020-08" db="EMBL/GenBank/DDBJ databases">
        <title>Bridging the membrane lipid divide: bacteria of the FCB group superphylum have the potential to synthesize archaeal ether lipids.</title>
        <authorList>
            <person name="Villanueva L."/>
            <person name="Von Meijenfeldt F.A.B."/>
            <person name="Westbye A.B."/>
            <person name="Yadav S."/>
            <person name="Hopmans E.C."/>
            <person name="Dutilh B.E."/>
            <person name="Sinninghe Damste J.S."/>
        </authorList>
    </citation>
    <scope>NUCLEOTIDE SEQUENCE [LARGE SCALE GENOMIC DNA]</scope>
    <source>
        <strain evidence="1">NIOZ-UU30</strain>
    </source>
</reference>
<gene>
    <name evidence="1" type="ORF">H8E23_06540</name>
</gene>
<evidence type="ECO:0000313" key="2">
    <source>
        <dbReference type="Proteomes" id="UP000603434"/>
    </source>
</evidence>
<protein>
    <recommendedName>
        <fullName evidence="3">Lipoprotein</fullName>
    </recommendedName>
</protein>
<evidence type="ECO:0000313" key="1">
    <source>
        <dbReference type="EMBL" id="MBC8361036.1"/>
    </source>
</evidence>
<proteinExistence type="predicted"/>
<name>A0A8J6NVN1_9BACT</name>
<dbReference type="PROSITE" id="PS51257">
    <property type="entry name" value="PROKAR_LIPOPROTEIN"/>
    <property type="match status" value="1"/>
</dbReference>
<organism evidence="1 2">
    <name type="scientific">Candidatus Desulfatibia profunda</name>
    <dbReference type="NCBI Taxonomy" id="2841695"/>
    <lineage>
        <taxon>Bacteria</taxon>
        <taxon>Pseudomonadati</taxon>
        <taxon>Thermodesulfobacteriota</taxon>
        <taxon>Desulfobacteria</taxon>
        <taxon>Desulfobacterales</taxon>
        <taxon>Desulfobacterales incertae sedis</taxon>
        <taxon>Candidatus Desulfatibia</taxon>
    </lineage>
</organism>
<dbReference type="EMBL" id="JACNJH010000118">
    <property type="protein sequence ID" value="MBC8361036.1"/>
    <property type="molecule type" value="Genomic_DNA"/>
</dbReference>
<accession>A0A8J6NVN1</accession>